<organism evidence="12 13">
    <name type="scientific">Candidatus Jidaibacter acanthamoebae</name>
    <dbReference type="NCBI Taxonomy" id="86105"/>
    <lineage>
        <taxon>Bacteria</taxon>
        <taxon>Pseudomonadati</taxon>
        <taxon>Pseudomonadota</taxon>
        <taxon>Alphaproteobacteria</taxon>
        <taxon>Rickettsiales</taxon>
        <taxon>Candidatus Midichloriaceae</taxon>
        <taxon>Candidatus Jidaibacter</taxon>
    </lineage>
</organism>
<feature type="short sequence motif" description="'KMSKS' region" evidence="9">
    <location>
        <begin position="534"/>
        <end position="538"/>
    </location>
</feature>
<dbReference type="Proteomes" id="UP000031258">
    <property type="component" value="Unassembled WGS sequence"/>
</dbReference>
<dbReference type="InterPro" id="IPR002300">
    <property type="entry name" value="aa-tRNA-synth_Ia"/>
</dbReference>
<proteinExistence type="inferred from homology"/>
<dbReference type="PANTHER" id="PTHR11946">
    <property type="entry name" value="VALYL-TRNA SYNTHETASES"/>
    <property type="match status" value="1"/>
</dbReference>
<dbReference type="GO" id="GO:0005524">
    <property type="term" value="F:ATP binding"/>
    <property type="evidence" value="ECO:0007669"/>
    <property type="project" value="UniProtKB-UniRule"/>
</dbReference>
<dbReference type="EMBL" id="JSWE01000206">
    <property type="protein sequence ID" value="KIE04268.1"/>
    <property type="molecule type" value="Genomic_DNA"/>
</dbReference>
<evidence type="ECO:0000313" key="12">
    <source>
        <dbReference type="EMBL" id="KIE04268.1"/>
    </source>
</evidence>
<evidence type="ECO:0000256" key="7">
    <source>
        <dbReference type="ARBA" id="ARBA00023146"/>
    </source>
</evidence>
<feature type="binding site" evidence="9">
    <location>
        <position position="537"/>
    </location>
    <ligand>
        <name>ATP</name>
        <dbReference type="ChEBI" id="CHEBI:30616"/>
    </ligand>
</feature>
<evidence type="ECO:0000256" key="2">
    <source>
        <dbReference type="ARBA" id="ARBA00022490"/>
    </source>
</evidence>
<evidence type="ECO:0000256" key="9">
    <source>
        <dbReference type="HAMAP-Rule" id="MF_02005"/>
    </source>
</evidence>
<comment type="similarity">
    <text evidence="9">Belongs to the class-I aminoacyl-tRNA synthetase family. ValS type 2 subfamily.</text>
</comment>
<dbReference type="PANTHER" id="PTHR11946:SF93">
    <property type="entry name" value="VALINE--TRNA LIGASE, CHLOROPLASTIC_MITOCHONDRIAL 2"/>
    <property type="match status" value="1"/>
</dbReference>
<keyword evidence="5 9" id="KW-0067">ATP-binding</keyword>
<protein>
    <recommendedName>
        <fullName evidence="9">Valine--tRNA ligase</fullName>
        <ecNumber evidence="9">6.1.1.9</ecNumber>
    </recommendedName>
    <alternativeName>
        <fullName evidence="9">Valyl-tRNA synthetase</fullName>
        <shortName evidence="9">ValRS</shortName>
    </alternativeName>
</protein>
<keyword evidence="7 9" id="KW-0030">Aminoacyl-tRNA synthetase</keyword>
<dbReference type="InterPro" id="IPR013155">
    <property type="entry name" value="M/V/L/I-tRNA-synth_anticd-bd"/>
</dbReference>
<comment type="domain">
    <text evidence="9">ValRS has two distinct active sites: one for aminoacylation and one for editing. The misactivated threonine is translocated from the active site to the editing site.</text>
</comment>
<dbReference type="PRINTS" id="PR00986">
    <property type="entry name" value="TRNASYNTHVAL"/>
</dbReference>
<evidence type="ECO:0000256" key="3">
    <source>
        <dbReference type="ARBA" id="ARBA00022598"/>
    </source>
</evidence>
<evidence type="ECO:0000256" key="1">
    <source>
        <dbReference type="ARBA" id="ARBA00004496"/>
    </source>
</evidence>
<dbReference type="GO" id="GO:0006438">
    <property type="term" value="P:valyl-tRNA aminoacylation"/>
    <property type="evidence" value="ECO:0007669"/>
    <property type="project" value="UniProtKB-UniRule"/>
</dbReference>
<comment type="subunit">
    <text evidence="9">Monomer.</text>
</comment>
<dbReference type="NCBIfam" id="NF009687">
    <property type="entry name" value="PRK13208.1"/>
    <property type="match status" value="1"/>
</dbReference>
<dbReference type="HAMAP" id="MF_02005">
    <property type="entry name" value="Val_tRNA_synth_type2"/>
    <property type="match status" value="1"/>
</dbReference>
<feature type="short sequence motif" description="'HIGH' region" evidence="9">
    <location>
        <begin position="46"/>
        <end position="56"/>
    </location>
</feature>
<dbReference type="InterPro" id="IPR014729">
    <property type="entry name" value="Rossmann-like_a/b/a_fold"/>
</dbReference>
<evidence type="ECO:0000259" key="11">
    <source>
        <dbReference type="Pfam" id="PF08264"/>
    </source>
</evidence>
<dbReference type="NCBIfam" id="TIGR00422">
    <property type="entry name" value="valS"/>
    <property type="match status" value="1"/>
</dbReference>
<dbReference type="SUPFAM" id="SSF50677">
    <property type="entry name" value="ValRS/IleRS/LeuRS editing domain"/>
    <property type="match status" value="1"/>
</dbReference>
<comment type="caution">
    <text evidence="12">The sequence shown here is derived from an EMBL/GenBank/DDBJ whole genome shotgun (WGS) entry which is preliminary data.</text>
</comment>
<dbReference type="PATRIC" id="fig|86105.3.peg.1808"/>
<dbReference type="STRING" id="86105.NF27_IN00090"/>
<evidence type="ECO:0000313" key="13">
    <source>
        <dbReference type="Proteomes" id="UP000031258"/>
    </source>
</evidence>
<comment type="subcellular location">
    <subcellularLocation>
        <location evidence="1 9">Cytoplasm</location>
    </subcellularLocation>
</comment>
<dbReference type="CDD" id="cd07962">
    <property type="entry name" value="Anticodon_Ia_Val"/>
    <property type="match status" value="1"/>
</dbReference>
<dbReference type="InterPro" id="IPR033705">
    <property type="entry name" value="Anticodon_Ia_Val"/>
</dbReference>
<evidence type="ECO:0000256" key="5">
    <source>
        <dbReference type="ARBA" id="ARBA00022840"/>
    </source>
</evidence>
<dbReference type="AlphaFoldDB" id="A0A0C1QJ92"/>
<dbReference type="InterPro" id="IPR009008">
    <property type="entry name" value="Val/Leu/Ile-tRNA-synth_edit"/>
</dbReference>
<gene>
    <name evidence="12" type="primary">valS_2</name>
    <name evidence="9" type="synonym">valS</name>
    <name evidence="12" type="ORF">NF27_IN00090</name>
</gene>
<dbReference type="OrthoDB" id="9810365at2"/>
<dbReference type="GO" id="GO:0004832">
    <property type="term" value="F:valine-tRNA ligase activity"/>
    <property type="evidence" value="ECO:0007669"/>
    <property type="project" value="UniProtKB-UniRule"/>
</dbReference>
<feature type="domain" description="Aminoacyl-tRNA synthetase class Ia" evidence="10">
    <location>
        <begin position="16"/>
        <end position="570"/>
    </location>
</feature>
<evidence type="ECO:0000256" key="8">
    <source>
        <dbReference type="ARBA" id="ARBA00047552"/>
    </source>
</evidence>
<reference evidence="12 13" key="1">
    <citation type="submission" date="2014-11" db="EMBL/GenBank/DDBJ databases">
        <title>A Rickettsiales Symbiont of Amoebae With Ancient Features.</title>
        <authorList>
            <person name="Schulz F."/>
            <person name="Martijn J."/>
            <person name="Wascher F."/>
            <person name="Kostanjsek R."/>
            <person name="Ettema T.J."/>
            <person name="Horn M."/>
        </authorList>
    </citation>
    <scope>NUCLEOTIDE SEQUENCE [LARGE SCALE GENOMIC DNA]</scope>
    <source>
        <strain evidence="12 13">UWC36</strain>
    </source>
</reference>
<dbReference type="Gene3D" id="3.40.50.620">
    <property type="entry name" value="HUPs"/>
    <property type="match status" value="2"/>
</dbReference>
<keyword evidence="4 9" id="KW-0547">Nucleotide-binding</keyword>
<evidence type="ECO:0000259" key="10">
    <source>
        <dbReference type="Pfam" id="PF00133"/>
    </source>
</evidence>
<dbReference type="FunFam" id="3.40.50.620:FF:000192">
    <property type="entry name" value="Valine--tRNA ligase"/>
    <property type="match status" value="1"/>
</dbReference>
<dbReference type="PROSITE" id="PS00178">
    <property type="entry name" value="AA_TRNA_LIGASE_I"/>
    <property type="match status" value="1"/>
</dbReference>
<comment type="catalytic activity">
    <reaction evidence="8 9">
        <text>tRNA(Val) + L-valine + ATP = L-valyl-tRNA(Val) + AMP + diphosphate</text>
        <dbReference type="Rhea" id="RHEA:10704"/>
        <dbReference type="Rhea" id="RHEA-COMP:9672"/>
        <dbReference type="Rhea" id="RHEA-COMP:9708"/>
        <dbReference type="ChEBI" id="CHEBI:30616"/>
        <dbReference type="ChEBI" id="CHEBI:33019"/>
        <dbReference type="ChEBI" id="CHEBI:57762"/>
        <dbReference type="ChEBI" id="CHEBI:78442"/>
        <dbReference type="ChEBI" id="CHEBI:78537"/>
        <dbReference type="ChEBI" id="CHEBI:456215"/>
        <dbReference type="EC" id="6.1.1.9"/>
    </reaction>
</comment>
<accession>A0A0C1QJ92</accession>
<dbReference type="InterPro" id="IPR002303">
    <property type="entry name" value="Valyl-tRNA_ligase"/>
</dbReference>
<keyword evidence="2 9" id="KW-0963">Cytoplasm</keyword>
<dbReference type="Pfam" id="PF00133">
    <property type="entry name" value="tRNA-synt_1"/>
    <property type="match status" value="1"/>
</dbReference>
<dbReference type="RefSeq" id="WP_068982025.1">
    <property type="nucleotide sequence ID" value="NZ_JSWE01000206.1"/>
</dbReference>
<dbReference type="GO" id="GO:0005829">
    <property type="term" value="C:cytosol"/>
    <property type="evidence" value="ECO:0007669"/>
    <property type="project" value="TreeGrafter"/>
</dbReference>
<keyword evidence="3 9" id="KW-0436">Ligase</keyword>
<sequence>MSSLPEKYNSQEVEKKWQETWDKTQVYAYNNEEGRESTFSIDTPPPTVSGLLHMGHIFSYTQTDFIARYQRMKGMNVFYPMGFDDNGLPTERLVEKVKGVRAGKMPRADFIKICEEVVEESEQEFRALFKEIALSVDWTQEYQTISKHSRKISQMSFIDLFNKDLAYRKFSPTFWDPVDRTAIAQAEIEDKERKGYMNDIAFSTANGEEVIIATTRPELIPACVAVFYNPLDGRYAHLAGKKAITPIFNHEVSIIADESVNPEKGTGLVMCCTFGDIQDIEWWKKHNLTTKECISLDGKMVNSGKYDGLKVEETKKQIIEDLKTLGLLRKQEEVTQFVKCAERSGAPLEIIPTHQWYVTLLSHKDALIEKGRACNWYPDYMRVRLENWINGLNQDWCISRQRFFGVPFPAWYSKRSGEEGKILLADIDQLPVDPLTDLPKGYTRKEVEPDYDVMDTWATSSISPQLNTSAITRSLAIDYDRHQKLYPFDLRPQAHEIIRTWGFYTIVKSLFHEDSIPWKNLMISGWCLARDKTKMSKSKGNVVTPKELIIEKGSDVVRYWASTSKLGVDTAYSEELFKIGRKLVNKLWNASKFAGFHFAKLDGNQPTFPQEDINNGKIFESLDLWILSELHKTIEGATAEFDKFEYSDARVIIEDFFWNAFCDNYLELVKARAYDETKLNPKGQMSAVYTIYHCLKHILILFAPLLPHITEEINHHIFSGKSLHKRGSWPKLENHYFKEKLYAQGAVALQVLELVRKFKSERNLSLRVPLKLVEWSGADLDSSVLNDLRLAANASEFKYNRALNNSSLSSLDGKYSIYAEIEQHDDERI</sequence>
<evidence type="ECO:0000256" key="4">
    <source>
        <dbReference type="ARBA" id="ARBA00022741"/>
    </source>
</evidence>
<keyword evidence="13" id="KW-1185">Reference proteome</keyword>
<dbReference type="InterPro" id="IPR022874">
    <property type="entry name" value="Valine-tRNA_ligase_type_2"/>
</dbReference>
<dbReference type="Pfam" id="PF08264">
    <property type="entry name" value="Anticodon_1"/>
    <property type="match status" value="1"/>
</dbReference>
<dbReference type="InterPro" id="IPR001412">
    <property type="entry name" value="aa-tRNA-synth_I_CS"/>
</dbReference>
<keyword evidence="6 9" id="KW-0648">Protein biosynthesis</keyword>
<dbReference type="InterPro" id="IPR009080">
    <property type="entry name" value="tRNAsynth_Ia_anticodon-bd"/>
</dbReference>
<evidence type="ECO:0000256" key="6">
    <source>
        <dbReference type="ARBA" id="ARBA00022917"/>
    </source>
</evidence>
<comment type="function">
    <text evidence="9">Catalyzes the attachment of valine to tRNA(Val). As ValRS can inadvertently accommodate and process structurally similar amino acids such as threonine, to avoid such errors, it has a 'posttransfer' editing activity that hydrolyzes mischarged Thr-tRNA(Val) in a tRNA-dependent manner.</text>
</comment>
<dbReference type="SUPFAM" id="SSF52374">
    <property type="entry name" value="Nucleotidylyl transferase"/>
    <property type="match status" value="1"/>
</dbReference>
<dbReference type="Gene3D" id="1.10.730.10">
    <property type="entry name" value="Isoleucyl-tRNA Synthetase, Domain 1"/>
    <property type="match status" value="1"/>
</dbReference>
<name>A0A0C1QJ92_9RICK</name>
<dbReference type="EC" id="6.1.1.9" evidence="9"/>
<dbReference type="SUPFAM" id="SSF47323">
    <property type="entry name" value="Anticodon-binding domain of a subclass of class I aminoacyl-tRNA synthetases"/>
    <property type="match status" value="1"/>
</dbReference>
<feature type="domain" description="Methionyl/Valyl/Leucyl/Isoleucyl-tRNA synthetase anticodon-binding" evidence="11">
    <location>
        <begin position="623"/>
        <end position="772"/>
    </location>
</feature>
<dbReference type="GO" id="GO:0002161">
    <property type="term" value="F:aminoacyl-tRNA deacylase activity"/>
    <property type="evidence" value="ECO:0007669"/>
    <property type="project" value="InterPro"/>
</dbReference>